<evidence type="ECO:0000256" key="1">
    <source>
        <dbReference type="ARBA" id="ARBA00022723"/>
    </source>
</evidence>
<organism evidence="7 8">
    <name type="scientific">Ditylenchus dipsaci</name>
    <dbReference type="NCBI Taxonomy" id="166011"/>
    <lineage>
        <taxon>Eukaryota</taxon>
        <taxon>Metazoa</taxon>
        <taxon>Ecdysozoa</taxon>
        <taxon>Nematoda</taxon>
        <taxon>Chromadorea</taxon>
        <taxon>Rhabditida</taxon>
        <taxon>Tylenchina</taxon>
        <taxon>Tylenchomorpha</taxon>
        <taxon>Sphaerularioidea</taxon>
        <taxon>Anguinidae</taxon>
        <taxon>Anguininae</taxon>
        <taxon>Ditylenchus</taxon>
    </lineage>
</organism>
<dbReference type="GO" id="GO:0061630">
    <property type="term" value="F:ubiquitin protein ligase activity"/>
    <property type="evidence" value="ECO:0007669"/>
    <property type="project" value="TreeGrafter"/>
</dbReference>
<proteinExistence type="predicted"/>
<dbReference type="InterPro" id="IPR027370">
    <property type="entry name" value="Znf-RING_euk"/>
</dbReference>
<dbReference type="PANTHER" id="PTHR25462">
    <property type="entry name" value="BONUS, ISOFORM C-RELATED"/>
    <property type="match status" value="1"/>
</dbReference>
<sequence>MAQMSKDGSLVPSSSTSIDCSLLDSLECSICAVVFKDPKQLNCGHTFCAACITKLAETAIPTTCDNAFAIRTISISCPQCRTHTPVPRNGIQHMVTNFIVKEMVSKMESVDIKRTQSDTDLPEPFLQCSTCPKRVPKEESFVCATCRSKIERTKYICSLCALKAHKDHNLIVFADLANDACRYEGTTAVQNEIDKSKNYLEEIQSEFSEIYIEFEKFYKVLTRKFDLSNSVLEELIEQIRNPEITPFTSDLRERYDEALLVGGRSSRIRRKVSELKYDLLHKLDEFSKEYVYEKPNGKNDVDHCGTSNENVFTYRPDGKTPPRAQRKPAFKFTNRNAAPFASEQEQSNSVPHSSLPTSNNN</sequence>
<evidence type="ECO:0000313" key="7">
    <source>
        <dbReference type="Proteomes" id="UP000887574"/>
    </source>
</evidence>
<accession>A0A915EA07</accession>
<dbReference type="WBParaSite" id="jg4453">
    <property type="protein sequence ID" value="jg4453"/>
    <property type="gene ID" value="jg4453"/>
</dbReference>
<dbReference type="PROSITE" id="PS00518">
    <property type="entry name" value="ZF_RING_1"/>
    <property type="match status" value="1"/>
</dbReference>
<evidence type="ECO:0000256" key="2">
    <source>
        <dbReference type="ARBA" id="ARBA00022771"/>
    </source>
</evidence>
<feature type="region of interest" description="Disordered" evidence="5">
    <location>
        <begin position="314"/>
        <end position="361"/>
    </location>
</feature>
<keyword evidence="3" id="KW-0862">Zinc</keyword>
<feature type="compositionally biased region" description="Polar residues" evidence="5">
    <location>
        <begin position="343"/>
        <end position="361"/>
    </location>
</feature>
<dbReference type="SMART" id="SM00184">
    <property type="entry name" value="RING"/>
    <property type="match status" value="1"/>
</dbReference>
<protein>
    <submittedName>
        <fullName evidence="8">RING-type domain-containing protein</fullName>
    </submittedName>
</protein>
<dbReference type="InterPro" id="IPR017907">
    <property type="entry name" value="Znf_RING_CS"/>
</dbReference>
<dbReference type="Proteomes" id="UP000887574">
    <property type="component" value="Unplaced"/>
</dbReference>
<evidence type="ECO:0000259" key="6">
    <source>
        <dbReference type="PROSITE" id="PS50089"/>
    </source>
</evidence>
<dbReference type="InterPro" id="IPR047153">
    <property type="entry name" value="TRIM45/56/19-like"/>
</dbReference>
<evidence type="ECO:0000313" key="8">
    <source>
        <dbReference type="WBParaSite" id="jg4453"/>
    </source>
</evidence>
<dbReference type="Gene3D" id="3.30.40.10">
    <property type="entry name" value="Zinc/RING finger domain, C3HC4 (zinc finger)"/>
    <property type="match status" value="1"/>
</dbReference>
<keyword evidence="1" id="KW-0479">Metal-binding</keyword>
<dbReference type="InterPro" id="IPR013083">
    <property type="entry name" value="Znf_RING/FYVE/PHD"/>
</dbReference>
<keyword evidence="2 4" id="KW-0863">Zinc-finger</keyword>
<evidence type="ECO:0000256" key="5">
    <source>
        <dbReference type="SAM" id="MobiDB-lite"/>
    </source>
</evidence>
<dbReference type="SUPFAM" id="SSF57850">
    <property type="entry name" value="RING/U-box"/>
    <property type="match status" value="1"/>
</dbReference>
<evidence type="ECO:0000256" key="3">
    <source>
        <dbReference type="ARBA" id="ARBA00022833"/>
    </source>
</evidence>
<name>A0A915EA07_9BILA</name>
<dbReference type="Pfam" id="PF13445">
    <property type="entry name" value="zf-RING_UBOX"/>
    <property type="match status" value="1"/>
</dbReference>
<evidence type="ECO:0000256" key="4">
    <source>
        <dbReference type="PROSITE-ProRule" id="PRU00175"/>
    </source>
</evidence>
<dbReference type="AlphaFoldDB" id="A0A915EA07"/>
<dbReference type="InterPro" id="IPR001841">
    <property type="entry name" value="Znf_RING"/>
</dbReference>
<dbReference type="GO" id="GO:0008270">
    <property type="term" value="F:zinc ion binding"/>
    <property type="evidence" value="ECO:0007669"/>
    <property type="project" value="UniProtKB-KW"/>
</dbReference>
<feature type="domain" description="RING-type" evidence="6">
    <location>
        <begin position="28"/>
        <end position="81"/>
    </location>
</feature>
<dbReference type="PROSITE" id="PS50089">
    <property type="entry name" value="ZF_RING_2"/>
    <property type="match status" value="1"/>
</dbReference>
<reference evidence="8" key="1">
    <citation type="submission" date="2022-11" db="UniProtKB">
        <authorList>
            <consortium name="WormBaseParasite"/>
        </authorList>
    </citation>
    <scope>IDENTIFICATION</scope>
</reference>
<keyword evidence="7" id="KW-1185">Reference proteome</keyword>
<dbReference type="PANTHER" id="PTHR25462:SF291">
    <property type="entry name" value="E3 UBIQUITIN-PROTEIN LIGASE TRIM45"/>
    <property type="match status" value="1"/>
</dbReference>